<feature type="transmembrane region" description="Helical" evidence="7">
    <location>
        <begin position="186"/>
        <end position="209"/>
    </location>
</feature>
<accession>A0A1H9NLF6</accession>
<evidence type="ECO:0000313" key="10">
    <source>
        <dbReference type="Proteomes" id="UP000199051"/>
    </source>
</evidence>
<evidence type="ECO:0000256" key="4">
    <source>
        <dbReference type="ARBA" id="ARBA00022692"/>
    </source>
</evidence>
<dbReference type="InterPro" id="IPR000515">
    <property type="entry name" value="MetI-like"/>
</dbReference>
<reference evidence="10" key="1">
    <citation type="submission" date="2016-10" db="EMBL/GenBank/DDBJ databases">
        <authorList>
            <person name="Varghese N."/>
            <person name="Submissions S."/>
        </authorList>
    </citation>
    <scope>NUCLEOTIDE SEQUENCE [LARGE SCALE GENOMIC DNA]</scope>
    <source>
        <strain evidence="10">DSM 44260</strain>
    </source>
</reference>
<sequence>MTTSVLYDAPGPRTRRRVLLGSAVAGVLLAGVLALVGNRLAEKGQFDQDKWAPLTDPSSDDFVDVWNLLGDALVNTLVAAALAMAFSLVIGTGLAVLRITAGRSWRWLVVGVIELFRGIPVVILIFFAARVLPGLGVDLPNLWFLVIGLTAYNSVIIAEIVRAGVNSLPKGQREAAESLGLRRGQVLSVILLPQAFRAMLPALISQLVVVLKDTSLGFIISYEETVRTAGIIIQNLGNPIQVYFVIAVIFIAVNYAVSRLAIYVERRLSQGKKTATATLSATDPAGAGTGGGG</sequence>
<keyword evidence="3" id="KW-1003">Cell membrane</keyword>
<protein>
    <submittedName>
        <fullName evidence="9">Glutamate transport system permease protein</fullName>
    </submittedName>
</protein>
<dbReference type="STRING" id="155974.SAMN04487818_1039"/>
<keyword evidence="2 7" id="KW-0813">Transport</keyword>
<evidence type="ECO:0000256" key="3">
    <source>
        <dbReference type="ARBA" id="ARBA00022475"/>
    </source>
</evidence>
<dbReference type="CDD" id="cd06261">
    <property type="entry name" value="TM_PBP2"/>
    <property type="match status" value="1"/>
</dbReference>
<dbReference type="AlphaFoldDB" id="A0A1H9NLF6"/>
<name>A0A1H9NLF6_9PSEU</name>
<dbReference type="PANTHER" id="PTHR30614:SF21">
    <property type="entry name" value="AMINO ACID ABC TRANSPORTER PERMEASE"/>
    <property type="match status" value="1"/>
</dbReference>
<feature type="transmembrane region" description="Helical" evidence="7">
    <location>
        <begin position="72"/>
        <end position="95"/>
    </location>
</feature>
<proteinExistence type="inferred from homology"/>
<evidence type="ECO:0000259" key="8">
    <source>
        <dbReference type="PROSITE" id="PS50928"/>
    </source>
</evidence>
<feature type="transmembrane region" description="Helical" evidence="7">
    <location>
        <begin position="107"/>
        <end position="129"/>
    </location>
</feature>
<organism evidence="9 10">
    <name type="scientific">Actinokineospora terrae</name>
    <dbReference type="NCBI Taxonomy" id="155974"/>
    <lineage>
        <taxon>Bacteria</taxon>
        <taxon>Bacillati</taxon>
        <taxon>Actinomycetota</taxon>
        <taxon>Actinomycetes</taxon>
        <taxon>Pseudonocardiales</taxon>
        <taxon>Pseudonocardiaceae</taxon>
        <taxon>Actinokineospora</taxon>
    </lineage>
</organism>
<dbReference type="GO" id="GO:0043190">
    <property type="term" value="C:ATP-binding cassette (ABC) transporter complex"/>
    <property type="evidence" value="ECO:0007669"/>
    <property type="project" value="InterPro"/>
</dbReference>
<dbReference type="Gene3D" id="1.10.3720.10">
    <property type="entry name" value="MetI-like"/>
    <property type="match status" value="1"/>
</dbReference>
<evidence type="ECO:0000256" key="5">
    <source>
        <dbReference type="ARBA" id="ARBA00022989"/>
    </source>
</evidence>
<dbReference type="PANTHER" id="PTHR30614">
    <property type="entry name" value="MEMBRANE COMPONENT OF AMINO ACID ABC TRANSPORTER"/>
    <property type="match status" value="1"/>
</dbReference>
<keyword evidence="5 7" id="KW-1133">Transmembrane helix</keyword>
<keyword evidence="4 7" id="KW-0812">Transmembrane</keyword>
<comment type="subcellular location">
    <subcellularLocation>
        <location evidence="1 7">Cell membrane</location>
        <topology evidence="1 7">Multi-pass membrane protein</topology>
    </subcellularLocation>
</comment>
<dbReference type="EMBL" id="FOGI01000003">
    <property type="protein sequence ID" value="SER36499.1"/>
    <property type="molecule type" value="Genomic_DNA"/>
</dbReference>
<dbReference type="Proteomes" id="UP000199051">
    <property type="component" value="Unassembled WGS sequence"/>
</dbReference>
<dbReference type="GO" id="GO:0022857">
    <property type="term" value="F:transmembrane transporter activity"/>
    <property type="evidence" value="ECO:0007669"/>
    <property type="project" value="InterPro"/>
</dbReference>
<feature type="transmembrane region" description="Helical" evidence="7">
    <location>
        <begin position="18"/>
        <end position="37"/>
    </location>
</feature>
<evidence type="ECO:0000256" key="2">
    <source>
        <dbReference type="ARBA" id="ARBA00022448"/>
    </source>
</evidence>
<gene>
    <name evidence="9" type="ORF">SAMN04487818_1039</name>
</gene>
<dbReference type="RefSeq" id="WP_092775496.1">
    <property type="nucleotide sequence ID" value="NZ_FOGI01000003.1"/>
</dbReference>
<evidence type="ECO:0000313" key="9">
    <source>
        <dbReference type="EMBL" id="SER36499.1"/>
    </source>
</evidence>
<evidence type="ECO:0000256" key="6">
    <source>
        <dbReference type="ARBA" id="ARBA00023136"/>
    </source>
</evidence>
<feature type="transmembrane region" description="Helical" evidence="7">
    <location>
        <begin position="141"/>
        <end position="165"/>
    </location>
</feature>
<dbReference type="Pfam" id="PF00528">
    <property type="entry name" value="BPD_transp_1"/>
    <property type="match status" value="1"/>
</dbReference>
<dbReference type="InterPro" id="IPR010065">
    <property type="entry name" value="AA_ABC_transptr_permease_3TM"/>
</dbReference>
<dbReference type="InterPro" id="IPR035906">
    <property type="entry name" value="MetI-like_sf"/>
</dbReference>
<dbReference type="InterPro" id="IPR043429">
    <property type="entry name" value="ArtM/GltK/GlnP/TcyL/YhdX-like"/>
</dbReference>
<feature type="transmembrane region" description="Helical" evidence="7">
    <location>
        <begin position="242"/>
        <end position="264"/>
    </location>
</feature>
<keyword evidence="10" id="KW-1185">Reference proteome</keyword>
<evidence type="ECO:0000256" key="1">
    <source>
        <dbReference type="ARBA" id="ARBA00004651"/>
    </source>
</evidence>
<dbReference type="PROSITE" id="PS50928">
    <property type="entry name" value="ABC_TM1"/>
    <property type="match status" value="1"/>
</dbReference>
<dbReference type="GO" id="GO:0006865">
    <property type="term" value="P:amino acid transport"/>
    <property type="evidence" value="ECO:0007669"/>
    <property type="project" value="TreeGrafter"/>
</dbReference>
<keyword evidence="6 7" id="KW-0472">Membrane</keyword>
<dbReference type="SUPFAM" id="SSF161098">
    <property type="entry name" value="MetI-like"/>
    <property type="match status" value="1"/>
</dbReference>
<comment type="similarity">
    <text evidence="7">Belongs to the binding-protein-dependent transport system permease family.</text>
</comment>
<dbReference type="NCBIfam" id="TIGR01726">
    <property type="entry name" value="HEQRo_perm_3TM"/>
    <property type="match status" value="1"/>
</dbReference>
<feature type="domain" description="ABC transmembrane type-1" evidence="8">
    <location>
        <begin position="73"/>
        <end position="261"/>
    </location>
</feature>
<evidence type="ECO:0000256" key="7">
    <source>
        <dbReference type="RuleBase" id="RU363032"/>
    </source>
</evidence>